<evidence type="ECO:0000313" key="3">
    <source>
        <dbReference type="Proteomes" id="UP000308197"/>
    </source>
</evidence>
<dbReference type="Proteomes" id="UP000308197">
    <property type="component" value="Unassembled WGS sequence"/>
</dbReference>
<evidence type="ECO:0000256" key="1">
    <source>
        <dbReference type="SAM" id="MobiDB-lite"/>
    </source>
</evidence>
<name>A0A5C3P0N3_9APHY</name>
<sequence>MARQTPSLSFVFCKPSVRAACSIQNSGRPVRPDHGLREDSPHNPRPDAPIGTAQHSRIPSTSTFEATPSPSPSRSFVALCSFSGFSPVGMTYLALVLMQSSRAVIIAPPSLPVNPLRSSLGILLTMSPDCLMACYPTP</sequence>
<dbReference type="AlphaFoldDB" id="A0A5C3P0N3"/>
<feature type="region of interest" description="Disordered" evidence="1">
    <location>
        <begin position="24"/>
        <end position="72"/>
    </location>
</feature>
<feature type="compositionally biased region" description="Polar residues" evidence="1">
    <location>
        <begin position="53"/>
        <end position="72"/>
    </location>
</feature>
<dbReference type="EMBL" id="ML211474">
    <property type="protein sequence ID" value="TFK82549.1"/>
    <property type="molecule type" value="Genomic_DNA"/>
</dbReference>
<keyword evidence="3" id="KW-1185">Reference proteome</keyword>
<feature type="compositionally biased region" description="Basic and acidic residues" evidence="1">
    <location>
        <begin position="30"/>
        <end position="45"/>
    </location>
</feature>
<proteinExistence type="predicted"/>
<accession>A0A5C3P0N3</accession>
<gene>
    <name evidence="2" type="ORF">K466DRAFT_298258</name>
</gene>
<protein>
    <submittedName>
        <fullName evidence="2">Uncharacterized protein</fullName>
    </submittedName>
</protein>
<dbReference type="InParanoid" id="A0A5C3P0N3"/>
<evidence type="ECO:0000313" key="2">
    <source>
        <dbReference type="EMBL" id="TFK82549.1"/>
    </source>
</evidence>
<reference evidence="2 3" key="1">
    <citation type="journal article" date="2019" name="Nat. Ecol. Evol.">
        <title>Megaphylogeny resolves global patterns of mushroom evolution.</title>
        <authorList>
            <person name="Varga T."/>
            <person name="Krizsan K."/>
            <person name="Foldi C."/>
            <person name="Dima B."/>
            <person name="Sanchez-Garcia M."/>
            <person name="Sanchez-Ramirez S."/>
            <person name="Szollosi G.J."/>
            <person name="Szarkandi J.G."/>
            <person name="Papp V."/>
            <person name="Albert L."/>
            <person name="Andreopoulos W."/>
            <person name="Angelini C."/>
            <person name="Antonin V."/>
            <person name="Barry K.W."/>
            <person name="Bougher N.L."/>
            <person name="Buchanan P."/>
            <person name="Buyck B."/>
            <person name="Bense V."/>
            <person name="Catcheside P."/>
            <person name="Chovatia M."/>
            <person name="Cooper J."/>
            <person name="Damon W."/>
            <person name="Desjardin D."/>
            <person name="Finy P."/>
            <person name="Geml J."/>
            <person name="Haridas S."/>
            <person name="Hughes K."/>
            <person name="Justo A."/>
            <person name="Karasinski D."/>
            <person name="Kautmanova I."/>
            <person name="Kiss B."/>
            <person name="Kocsube S."/>
            <person name="Kotiranta H."/>
            <person name="LaButti K.M."/>
            <person name="Lechner B.E."/>
            <person name="Liimatainen K."/>
            <person name="Lipzen A."/>
            <person name="Lukacs Z."/>
            <person name="Mihaltcheva S."/>
            <person name="Morgado L.N."/>
            <person name="Niskanen T."/>
            <person name="Noordeloos M.E."/>
            <person name="Ohm R.A."/>
            <person name="Ortiz-Santana B."/>
            <person name="Ovrebo C."/>
            <person name="Racz N."/>
            <person name="Riley R."/>
            <person name="Savchenko A."/>
            <person name="Shiryaev A."/>
            <person name="Soop K."/>
            <person name="Spirin V."/>
            <person name="Szebenyi C."/>
            <person name="Tomsovsky M."/>
            <person name="Tulloss R.E."/>
            <person name="Uehling J."/>
            <person name="Grigoriev I.V."/>
            <person name="Vagvolgyi C."/>
            <person name="Papp T."/>
            <person name="Martin F.M."/>
            <person name="Miettinen O."/>
            <person name="Hibbett D.S."/>
            <person name="Nagy L.G."/>
        </authorList>
    </citation>
    <scope>NUCLEOTIDE SEQUENCE [LARGE SCALE GENOMIC DNA]</scope>
    <source>
        <strain evidence="2 3">HHB13444</strain>
    </source>
</reference>
<organism evidence="2 3">
    <name type="scientific">Polyporus arcularius HHB13444</name>
    <dbReference type="NCBI Taxonomy" id="1314778"/>
    <lineage>
        <taxon>Eukaryota</taxon>
        <taxon>Fungi</taxon>
        <taxon>Dikarya</taxon>
        <taxon>Basidiomycota</taxon>
        <taxon>Agaricomycotina</taxon>
        <taxon>Agaricomycetes</taxon>
        <taxon>Polyporales</taxon>
        <taxon>Polyporaceae</taxon>
        <taxon>Polyporus</taxon>
    </lineage>
</organism>